<name>F5RFU6_METUF</name>
<gene>
    <name evidence="1" type="ORF">METUNv1_03183</name>
</gene>
<accession>F5RFU6</accession>
<comment type="caution">
    <text evidence="1">The sequence shown here is derived from an EMBL/GenBank/DDBJ whole genome shotgun (WGS) entry which is preliminary data.</text>
</comment>
<keyword evidence="2" id="KW-1185">Reference proteome</keyword>
<evidence type="ECO:0000313" key="1">
    <source>
        <dbReference type="EMBL" id="EGK70622.1"/>
    </source>
</evidence>
<dbReference type="EMBL" id="AFHG01000056">
    <property type="protein sequence ID" value="EGK70622.1"/>
    <property type="molecule type" value="Genomic_DNA"/>
</dbReference>
<organism evidence="1 2">
    <name type="scientific">Methyloversatilis universalis (strain ATCC BAA-1314 / DSM 25237 / JCM 13912 / CCUG 52030 / FAM5)</name>
    <dbReference type="NCBI Taxonomy" id="1000565"/>
    <lineage>
        <taxon>Bacteria</taxon>
        <taxon>Pseudomonadati</taxon>
        <taxon>Pseudomonadota</taxon>
        <taxon>Betaproteobacteria</taxon>
        <taxon>Nitrosomonadales</taxon>
        <taxon>Sterolibacteriaceae</taxon>
        <taxon>Methyloversatilis</taxon>
    </lineage>
</organism>
<sequence>MGVMSIAARKHNQRASNPRWWKRYFWSQHEFWAKHAVNRAAHRAKVSRMDGDGQYFFWCQVVQRAASFCSVQYGPVPELLLHRPIARSVFALSSREVSSWLRVQSPYRNRGVRSCLK</sequence>
<protein>
    <submittedName>
        <fullName evidence="1">Uncharacterized protein</fullName>
    </submittedName>
</protein>
<proteinExistence type="predicted"/>
<reference evidence="1 2" key="1">
    <citation type="journal article" date="2011" name="J. Bacteriol.">
        <title>Genome sequence of Methyloversatilis universalis FAM5T, a methylotrophic representative of the order Rhodocyclales.</title>
        <authorList>
            <person name="Kittichotirat W."/>
            <person name="Good N.M."/>
            <person name="Hall R."/>
            <person name="Bringel F."/>
            <person name="Lajus A."/>
            <person name="Medigue C."/>
            <person name="Smalley N.E."/>
            <person name="Beck D."/>
            <person name="Bumgarner R."/>
            <person name="Vuilleumier S."/>
            <person name="Kalyuzhnaya M.G."/>
        </authorList>
    </citation>
    <scope>NUCLEOTIDE SEQUENCE [LARGE SCALE GENOMIC DNA]</scope>
    <source>
        <strain evidence="2">ATCC BAA-1314 / JCM 13912 / FAM5</strain>
    </source>
</reference>
<dbReference type="AlphaFoldDB" id="F5RFU6"/>
<evidence type="ECO:0000313" key="2">
    <source>
        <dbReference type="Proteomes" id="UP000005019"/>
    </source>
</evidence>
<dbReference type="Proteomes" id="UP000005019">
    <property type="component" value="Unassembled WGS sequence"/>
</dbReference>